<protein>
    <submittedName>
        <fullName evidence="1">Uncharacterized protein</fullName>
    </submittedName>
</protein>
<dbReference type="AlphaFoldDB" id="A0A1J5SNZ9"/>
<evidence type="ECO:0000313" key="1">
    <source>
        <dbReference type="EMBL" id="OIR05768.1"/>
    </source>
</evidence>
<gene>
    <name evidence="1" type="ORF">GALL_122030</name>
</gene>
<organism evidence="1">
    <name type="scientific">mine drainage metagenome</name>
    <dbReference type="NCBI Taxonomy" id="410659"/>
    <lineage>
        <taxon>unclassified sequences</taxon>
        <taxon>metagenomes</taxon>
        <taxon>ecological metagenomes</taxon>
    </lineage>
</organism>
<sequence length="206" mass="23896">MEKLGTLIIKLKEQFDQNEGADKLLITAKLLVKELHQHLSDAEKYANPPVVSDININFFDSKLSKNIPAKKEEGSGWLFDPIETVPTLIHQQPIKPAEINETISTHKESVNDKLKEEKTELASALQSAPVRDLKKAIGLNDRYLFISELFRGDENMYERSIKTINNFSIYPEAEYWIQRELKVKLGWRENKEAVRLFDQIVRRRFS</sequence>
<name>A0A1J5SNZ9_9ZZZZ</name>
<accession>A0A1J5SNZ9</accession>
<comment type="caution">
    <text evidence="1">The sequence shown here is derived from an EMBL/GenBank/DDBJ whole genome shotgun (WGS) entry which is preliminary data.</text>
</comment>
<dbReference type="EMBL" id="MLJW01000048">
    <property type="protein sequence ID" value="OIR05768.1"/>
    <property type="molecule type" value="Genomic_DNA"/>
</dbReference>
<reference evidence="1" key="1">
    <citation type="submission" date="2016-10" db="EMBL/GenBank/DDBJ databases">
        <title>Sequence of Gallionella enrichment culture.</title>
        <authorList>
            <person name="Poehlein A."/>
            <person name="Muehling M."/>
            <person name="Daniel R."/>
        </authorList>
    </citation>
    <scope>NUCLEOTIDE SEQUENCE</scope>
</reference>
<proteinExistence type="predicted"/>